<gene>
    <name evidence="2" type="ORF">SAMN06295945_1481</name>
</gene>
<reference evidence="3" key="1">
    <citation type="submission" date="2017-08" db="EMBL/GenBank/DDBJ databases">
        <authorList>
            <person name="Varghese N."/>
            <person name="Submissions S."/>
        </authorList>
    </citation>
    <scope>NUCLEOTIDE SEQUENCE [LARGE SCALE GENOMIC DNA]</scope>
    <source>
        <strain evidence="3">AP-Melu-1000-B4</strain>
    </source>
</reference>
<keyword evidence="2" id="KW-0808">Transferase</keyword>
<dbReference type="PANTHER" id="PTHR22916:SF3">
    <property type="entry name" value="UDP-GLCNAC:BETAGAL BETA-1,3-N-ACETYLGLUCOSAMINYLTRANSFERASE-LIKE PROTEIN 1"/>
    <property type="match status" value="1"/>
</dbReference>
<dbReference type="InterPro" id="IPR001173">
    <property type="entry name" value="Glyco_trans_2-like"/>
</dbReference>
<accession>A0A240E1L3</accession>
<evidence type="ECO:0000313" key="3">
    <source>
        <dbReference type="Proteomes" id="UP000218069"/>
    </source>
</evidence>
<keyword evidence="3" id="KW-1185">Reference proteome</keyword>
<dbReference type="AlphaFoldDB" id="A0A240E1L3"/>
<evidence type="ECO:0000259" key="1">
    <source>
        <dbReference type="Pfam" id="PF00535"/>
    </source>
</evidence>
<dbReference type="OrthoDB" id="9802649at2"/>
<dbReference type="RefSeq" id="WP_096673825.1">
    <property type="nucleotide sequence ID" value="NZ_OANS01000003.1"/>
</dbReference>
<dbReference type="Pfam" id="PF00535">
    <property type="entry name" value="Glycos_transf_2"/>
    <property type="match status" value="1"/>
</dbReference>
<dbReference type="Proteomes" id="UP000218069">
    <property type="component" value="Unassembled WGS sequence"/>
</dbReference>
<dbReference type="InterPro" id="IPR029044">
    <property type="entry name" value="Nucleotide-diphossugar_trans"/>
</dbReference>
<dbReference type="PANTHER" id="PTHR22916">
    <property type="entry name" value="GLYCOSYLTRANSFERASE"/>
    <property type="match status" value="1"/>
</dbReference>
<feature type="domain" description="Glycosyltransferase 2-like" evidence="1">
    <location>
        <begin position="7"/>
        <end position="130"/>
    </location>
</feature>
<sequence length="333" mass="37872">MSNIKLSICIPTYNFGLFIGETLDSIIDEMSDQIEVVIGDGASTDNTEEVVKTYTALHSNIRYFKFEKKGGIDLDIAKTIDLAKGEHCWLLSSDDAIVPGAIQRVLKEINNKHAIYLCNRISCDLNLKPRASEAWLSSNIADSVFNFSHDNDLLAYLECSQSLGALFSFMSSIIVNRACWYSEGDRSEFMGSNYAHVCRLLAIAKKGGTLQYIKKPLISARFENDSFLNNGIAKRYLIDLVGFKLIAEEFFTQKDNLFAFKAVMRREHKWYFLPSLSSKVKSTSDWEDLVKYFKYYGYSPLFLSISRLLGNLILPIICVRKVRDLILESKNKF</sequence>
<dbReference type="SUPFAM" id="SSF53448">
    <property type="entry name" value="Nucleotide-diphospho-sugar transferases"/>
    <property type="match status" value="1"/>
</dbReference>
<dbReference type="EMBL" id="OANS01000003">
    <property type="protein sequence ID" value="SNX29117.1"/>
    <property type="molecule type" value="Genomic_DNA"/>
</dbReference>
<proteinExistence type="predicted"/>
<dbReference type="GO" id="GO:0016758">
    <property type="term" value="F:hexosyltransferase activity"/>
    <property type="evidence" value="ECO:0007669"/>
    <property type="project" value="UniProtKB-ARBA"/>
</dbReference>
<dbReference type="CDD" id="cd00761">
    <property type="entry name" value="Glyco_tranf_GTA_type"/>
    <property type="match status" value="1"/>
</dbReference>
<dbReference type="Gene3D" id="3.90.550.10">
    <property type="entry name" value="Spore Coat Polysaccharide Biosynthesis Protein SpsA, Chain A"/>
    <property type="match status" value="1"/>
</dbReference>
<organism evidence="2 3">
    <name type="scientific">Polynucleobacter meluiroseus</name>
    <dbReference type="NCBI Taxonomy" id="1938814"/>
    <lineage>
        <taxon>Bacteria</taxon>
        <taxon>Pseudomonadati</taxon>
        <taxon>Pseudomonadota</taxon>
        <taxon>Betaproteobacteria</taxon>
        <taxon>Burkholderiales</taxon>
        <taxon>Burkholderiaceae</taxon>
        <taxon>Polynucleobacter</taxon>
    </lineage>
</organism>
<protein>
    <submittedName>
        <fullName evidence="2">Abequosyltransferase</fullName>
    </submittedName>
</protein>
<evidence type="ECO:0000313" key="2">
    <source>
        <dbReference type="EMBL" id="SNX29117.1"/>
    </source>
</evidence>
<name>A0A240E1L3_9BURK</name>